<dbReference type="GO" id="GO:0005737">
    <property type="term" value="C:cytoplasm"/>
    <property type="evidence" value="ECO:0007669"/>
    <property type="project" value="TreeGrafter"/>
</dbReference>
<name>A0A7S4Q2B9_9DINO</name>
<reference evidence="4" key="1">
    <citation type="submission" date="2021-01" db="EMBL/GenBank/DDBJ databases">
        <authorList>
            <person name="Corre E."/>
            <person name="Pelletier E."/>
            <person name="Niang G."/>
            <person name="Scheremetjew M."/>
            <person name="Finn R."/>
            <person name="Kale V."/>
            <person name="Holt S."/>
            <person name="Cochrane G."/>
            <person name="Meng A."/>
            <person name="Brown T."/>
            <person name="Cohen L."/>
        </authorList>
    </citation>
    <scope>NUCLEOTIDE SEQUENCE</scope>
    <source>
        <strain evidence="4">CCMP3105</strain>
    </source>
</reference>
<dbReference type="SMART" id="SM00025">
    <property type="entry name" value="Pumilio"/>
    <property type="match status" value="6"/>
</dbReference>
<dbReference type="EMBL" id="HBNR01015126">
    <property type="protein sequence ID" value="CAE4570246.1"/>
    <property type="molecule type" value="Transcribed_RNA"/>
</dbReference>
<dbReference type="InterPro" id="IPR001313">
    <property type="entry name" value="Pumilio_RNA-bd_rpt"/>
</dbReference>
<dbReference type="PANTHER" id="PTHR12537">
    <property type="entry name" value="RNA BINDING PROTEIN PUMILIO-RELATED"/>
    <property type="match status" value="1"/>
</dbReference>
<dbReference type="SUPFAM" id="SSF48371">
    <property type="entry name" value="ARM repeat"/>
    <property type="match status" value="1"/>
</dbReference>
<protein>
    <recommendedName>
        <fullName evidence="3">PUM-HD domain-containing protein</fullName>
    </recommendedName>
</protein>
<dbReference type="GO" id="GO:0010608">
    <property type="term" value="P:post-transcriptional regulation of gene expression"/>
    <property type="evidence" value="ECO:0007669"/>
    <property type="project" value="TreeGrafter"/>
</dbReference>
<dbReference type="InterPro" id="IPR011989">
    <property type="entry name" value="ARM-like"/>
</dbReference>
<dbReference type="Gene3D" id="1.25.10.10">
    <property type="entry name" value="Leucine-rich Repeat Variant"/>
    <property type="match status" value="1"/>
</dbReference>
<dbReference type="PANTHER" id="PTHR12537:SF12">
    <property type="entry name" value="MATERNAL PROTEIN PUMILIO"/>
    <property type="match status" value="1"/>
</dbReference>
<feature type="domain" description="PUM-HD" evidence="3">
    <location>
        <begin position="87"/>
        <end position="427"/>
    </location>
</feature>
<sequence>MVCSTPQTAAAPMYFQPTWVPMQGLECQGPSDQHGVTLTCGSGVPLSWVQVPQPLCQQAQCAAAGYSGASPTLVVCMVSQPLSPGVVKAPALPCAAEESTTGDEAAQAALLRGGQRPKLSASTLRRRRRQRATLLASLRRSEELATDNRETIVQLQGVGDVADYTALVDAINAGGEARAAAIASLHGRVAPLSFDAAGCRAVQLALQSADGPAVAEFASELQGHVREAIRSPHANYVIQKVIEVLPAAHFCFIAEELQGQAVEAACHRYGCRVFCRLLEHCPTAPAPAALVDEALMEATALCRHAFGHFVAQSVLEHGLPMQRRRVAAVLLADPLGFARHRSARHVLEGALEHAGTEDRAALVAAFLGCGPGELAELAQDQHGAHLARALLELPGGATAELRTRFRVAVGQLRSSRHGRRLAEDLGL</sequence>
<evidence type="ECO:0000259" key="3">
    <source>
        <dbReference type="PROSITE" id="PS50303"/>
    </source>
</evidence>
<dbReference type="PROSITE" id="PS50302">
    <property type="entry name" value="PUM"/>
    <property type="match status" value="2"/>
</dbReference>
<accession>A0A7S4Q2B9</accession>
<keyword evidence="1" id="KW-0677">Repeat</keyword>
<evidence type="ECO:0000256" key="1">
    <source>
        <dbReference type="ARBA" id="ARBA00022737"/>
    </source>
</evidence>
<dbReference type="AlphaFoldDB" id="A0A7S4Q2B9"/>
<dbReference type="InterPro" id="IPR033133">
    <property type="entry name" value="PUM-HD"/>
</dbReference>
<evidence type="ECO:0000256" key="2">
    <source>
        <dbReference type="PROSITE-ProRule" id="PRU00317"/>
    </source>
</evidence>
<dbReference type="Pfam" id="PF00806">
    <property type="entry name" value="PUF"/>
    <property type="match status" value="5"/>
</dbReference>
<dbReference type="GO" id="GO:0003729">
    <property type="term" value="F:mRNA binding"/>
    <property type="evidence" value="ECO:0007669"/>
    <property type="project" value="TreeGrafter"/>
</dbReference>
<dbReference type="InterPro" id="IPR016024">
    <property type="entry name" value="ARM-type_fold"/>
</dbReference>
<organism evidence="4">
    <name type="scientific">Alexandrium monilatum</name>
    <dbReference type="NCBI Taxonomy" id="311494"/>
    <lineage>
        <taxon>Eukaryota</taxon>
        <taxon>Sar</taxon>
        <taxon>Alveolata</taxon>
        <taxon>Dinophyceae</taxon>
        <taxon>Gonyaulacales</taxon>
        <taxon>Pyrocystaceae</taxon>
        <taxon>Alexandrium</taxon>
    </lineage>
</organism>
<evidence type="ECO:0000313" key="4">
    <source>
        <dbReference type="EMBL" id="CAE4570246.1"/>
    </source>
</evidence>
<proteinExistence type="predicted"/>
<dbReference type="PROSITE" id="PS50303">
    <property type="entry name" value="PUM_HD"/>
    <property type="match status" value="1"/>
</dbReference>
<gene>
    <name evidence="4" type="ORF">AMON00008_LOCUS9865</name>
</gene>
<feature type="repeat" description="Pumilio" evidence="2">
    <location>
        <begin position="256"/>
        <end position="292"/>
    </location>
</feature>
<feature type="repeat" description="Pumilio" evidence="2">
    <location>
        <begin position="220"/>
        <end position="255"/>
    </location>
</feature>